<evidence type="ECO:0000313" key="2">
    <source>
        <dbReference type="Proteomes" id="UP000065807"/>
    </source>
</evidence>
<dbReference type="AlphaFoldDB" id="A0A0K2SKS5"/>
<dbReference type="Proteomes" id="UP000065807">
    <property type="component" value="Chromosome"/>
</dbReference>
<dbReference type="KEGG" id="lpil:LIP_1847"/>
<dbReference type="STRING" id="1555112.LIP_1847"/>
<name>A0A0K2SKS5_LIMPI</name>
<sequence>MPEVLVYHSHATENYAPKSAHAQGTPGDVTEVGRVLAEALNAAGIRTLHATQVHDYPDWEQSYANSRETVRQVLAANEAIKTVIDVHRDALPEVQGERYATVDIGGKPAARILFVVGDLSNANTEENLAFAEAVRAKMDQLYPGLSRGVKIQHDDYNGNLHPNALQVFIGEYRQSTLEEATRSAQLLADVVRSVLNETQATLNRSFLGIAGP</sequence>
<reference evidence="2" key="2">
    <citation type="journal article" date="2016" name="Int. J. Syst. Evol. Microbiol.">
        <title>Complete genome sequence and cell structure of Limnochorda pilosa, a Gram-negative spore-former within the phylum Firmicutes.</title>
        <authorList>
            <person name="Watanabe M."/>
            <person name="Kojima H."/>
            <person name="Fukui M."/>
        </authorList>
    </citation>
    <scope>NUCLEOTIDE SEQUENCE [LARGE SCALE GENOMIC DNA]</scope>
    <source>
        <strain evidence="2">HC45</strain>
    </source>
</reference>
<reference evidence="2" key="1">
    <citation type="submission" date="2015-07" db="EMBL/GenBank/DDBJ databases">
        <title>Complete genome sequence and phylogenetic analysis of Limnochorda pilosa.</title>
        <authorList>
            <person name="Watanabe M."/>
            <person name="Kojima H."/>
            <person name="Fukui M."/>
        </authorList>
    </citation>
    <scope>NUCLEOTIDE SEQUENCE [LARGE SCALE GENOMIC DNA]</scope>
    <source>
        <strain evidence="2">HC45</strain>
    </source>
</reference>
<dbReference type="Pfam" id="PF07454">
    <property type="entry name" value="SpoIIP"/>
    <property type="match status" value="1"/>
</dbReference>
<keyword evidence="2" id="KW-1185">Reference proteome</keyword>
<accession>A0A0K2SKS5</accession>
<dbReference type="InterPro" id="IPR010897">
    <property type="entry name" value="Spore_II_P"/>
</dbReference>
<organism evidence="1 2">
    <name type="scientific">Limnochorda pilosa</name>
    <dbReference type="NCBI Taxonomy" id="1555112"/>
    <lineage>
        <taxon>Bacteria</taxon>
        <taxon>Bacillati</taxon>
        <taxon>Bacillota</taxon>
        <taxon>Limnochordia</taxon>
        <taxon>Limnochordales</taxon>
        <taxon>Limnochordaceae</taxon>
        <taxon>Limnochorda</taxon>
    </lineage>
</organism>
<dbReference type="NCBIfam" id="TIGR02867">
    <property type="entry name" value="spore_II_P"/>
    <property type="match status" value="1"/>
</dbReference>
<protein>
    <submittedName>
        <fullName evidence="1">Stage II sporulation protein P</fullName>
    </submittedName>
</protein>
<evidence type="ECO:0000313" key="1">
    <source>
        <dbReference type="EMBL" id="BAS27690.1"/>
    </source>
</evidence>
<proteinExistence type="predicted"/>
<gene>
    <name evidence="1" type="ORF">LIP_1847</name>
</gene>
<dbReference type="EMBL" id="AP014924">
    <property type="protein sequence ID" value="BAS27690.1"/>
    <property type="molecule type" value="Genomic_DNA"/>
</dbReference>